<dbReference type="GeneID" id="300999299"/>
<keyword evidence="2" id="KW-1185">Reference proteome</keyword>
<proteinExistence type="predicted"/>
<evidence type="ECO:0000313" key="2">
    <source>
        <dbReference type="Proteomes" id="UP000182241"/>
    </source>
</evidence>
<dbReference type="AlphaFoldDB" id="A0A1H4QUP7"/>
<dbReference type="EMBL" id="FNSA01000003">
    <property type="protein sequence ID" value="SEC23343.1"/>
    <property type="molecule type" value="Genomic_DNA"/>
</dbReference>
<dbReference type="STRING" id="57704.SAMN04489793_1852"/>
<organism evidence="1 2">
    <name type="scientific">Tsukamurella tyrosinosolvens</name>
    <dbReference type="NCBI Taxonomy" id="57704"/>
    <lineage>
        <taxon>Bacteria</taxon>
        <taxon>Bacillati</taxon>
        <taxon>Actinomycetota</taxon>
        <taxon>Actinomycetes</taxon>
        <taxon>Mycobacteriales</taxon>
        <taxon>Tsukamurellaceae</taxon>
        <taxon>Tsukamurella</taxon>
    </lineage>
</organism>
<sequence length="50" mass="5457">MITVLVIAAFVVAVLWLTHDRDGLDFGARDIHRAMAARDRRSGPLGTVVP</sequence>
<protein>
    <submittedName>
        <fullName evidence="1">Uncharacterized protein</fullName>
    </submittedName>
</protein>
<accession>A0A1H4QUP7</accession>
<evidence type="ECO:0000313" key="1">
    <source>
        <dbReference type="EMBL" id="SEC23343.1"/>
    </source>
</evidence>
<dbReference type="RefSeq" id="WP_156486422.1">
    <property type="nucleotide sequence ID" value="NZ_CBDRGN010000001.1"/>
</dbReference>
<dbReference type="Proteomes" id="UP000182241">
    <property type="component" value="Unassembled WGS sequence"/>
</dbReference>
<reference evidence="2" key="1">
    <citation type="submission" date="2016-10" db="EMBL/GenBank/DDBJ databases">
        <authorList>
            <person name="Varghese N."/>
            <person name="Submissions S."/>
        </authorList>
    </citation>
    <scope>NUCLEOTIDE SEQUENCE [LARGE SCALE GENOMIC DNA]</scope>
    <source>
        <strain evidence="2">DSM 44234</strain>
    </source>
</reference>
<gene>
    <name evidence="1" type="ORF">SAMN04489793_1852</name>
</gene>
<name>A0A1H4QUP7_TSUTY</name>